<name>A0A6J7I690_9ZZZZ</name>
<evidence type="ECO:0000256" key="2">
    <source>
        <dbReference type="ARBA" id="ARBA00006581"/>
    </source>
</evidence>
<sequence>MTRVQVLITRTDPTVPLPTYAKGGDAGADLTTRVDFSLAPGERALIPTGISIALPDGYVALIHPRSGLAIKHGVTLVNAPGTVDAGYRGEISCIMINHDKNQIAAFKKGDRIAQMVIQKVERADFIELSQLPGSGRGTDGFGSTGSA</sequence>
<keyword evidence="7" id="KW-0546">Nucleotide metabolism</keyword>
<protein>
    <recommendedName>
        <fullName evidence="3">dUTP diphosphatase</fullName>
        <ecNumber evidence="3">3.6.1.23</ecNumber>
    </recommendedName>
</protein>
<dbReference type="Pfam" id="PF00692">
    <property type="entry name" value="dUTPase"/>
    <property type="match status" value="1"/>
</dbReference>
<dbReference type="AlphaFoldDB" id="A0A6J7I690"/>
<dbReference type="GO" id="GO:0006226">
    <property type="term" value="P:dUMP biosynthetic process"/>
    <property type="evidence" value="ECO:0007669"/>
    <property type="project" value="InterPro"/>
</dbReference>
<dbReference type="InterPro" id="IPR029054">
    <property type="entry name" value="dUTPase-like"/>
</dbReference>
<evidence type="ECO:0000259" key="8">
    <source>
        <dbReference type="Pfam" id="PF00692"/>
    </source>
</evidence>
<dbReference type="PANTHER" id="PTHR11241:SF0">
    <property type="entry name" value="DEOXYURIDINE 5'-TRIPHOSPHATE NUCLEOTIDOHYDROLASE"/>
    <property type="match status" value="1"/>
</dbReference>
<feature type="domain" description="dUTPase-like" evidence="8">
    <location>
        <begin position="15"/>
        <end position="145"/>
    </location>
</feature>
<dbReference type="PANTHER" id="PTHR11241">
    <property type="entry name" value="DEOXYURIDINE 5'-TRIPHOSPHATE NUCLEOTIDOHYDROLASE"/>
    <property type="match status" value="1"/>
</dbReference>
<dbReference type="CDD" id="cd07557">
    <property type="entry name" value="trimeric_dUTPase"/>
    <property type="match status" value="1"/>
</dbReference>
<organism evidence="9">
    <name type="scientific">freshwater metagenome</name>
    <dbReference type="NCBI Taxonomy" id="449393"/>
    <lineage>
        <taxon>unclassified sequences</taxon>
        <taxon>metagenomes</taxon>
        <taxon>ecological metagenomes</taxon>
    </lineage>
</organism>
<evidence type="ECO:0000256" key="6">
    <source>
        <dbReference type="ARBA" id="ARBA00022842"/>
    </source>
</evidence>
<dbReference type="InterPro" id="IPR033704">
    <property type="entry name" value="dUTPase_trimeric"/>
</dbReference>
<dbReference type="Gene3D" id="2.70.40.10">
    <property type="match status" value="1"/>
</dbReference>
<evidence type="ECO:0000256" key="1">
    <source>
        <dbReference type="ARBA" id="ARBA00001946"/>
    </source>
</evidence>
<dbReference type="InterPro" id="IPR036157">
    <property type="entry name" value="dUTPase-like_sf"/>
</dbReference>
<comment type="cofactor">
    <cofactor evidence="1">
        <name>Mg(2+)</name>
        <dbReference type="ChEBI" id="CHEBI:18420"/>
    </cofactor>
</comment>
<dbReference type="GO" id="GO:0004170">
    <property type="term" value="F:dUTP diphosphatase activity"/>
    <property type="evidence" value="ECO:0007669"/>
    <property type="project" value="UniProtKB-EC"/>
</dbReference>
<keyword evidence="5" id="KW-0378">Hydrolase</keyword>
<keyword evidence="4" id="KW-0479">Metal-binding</keyword>
<gene>
    <name evidence="9" type="ORF">UFOPK3684_00696</name>
</gene>
<dbReference type="HAMAP" id="MF_00116">
    <property type="entry name" value="dUTPase_bact"/>
    <property type="match status" value="1"/>
</dbReference>
<dbReference type="NCBIfam" id="NF001862">
    <property type="entry name" value="PRK00601.1"/>
    <property type="match status" value="1"/>
</dbReference>
<evidence type="ECO:0000313" key="9">
    <source>
        <dbReference type="EMBL" id="CAB4926194.1"/>
    </source>
</evidence>
<proteinExistence type="inferred from homology"/>
<dbReference type="EMBL" id="CAFBMZ010000039">
    <property type="protein sequence ID" value="CAB4926194.1"/>
    <property type="molecule type" value="Genomic_DNA"/>
</dbReference>
<evidence type="ECO:0000256" key="3">
    <source>
        <dbReference type="ARBA" id="ARBA00012379"/>
    </source>
</evidence>
<dbReference type="GO" id="GO:0046081">
    <property type="term" value="P:dUTP catabolic process"/>
    <property type="evidence" value="ECO:0007669"/>
    <property type="project" value="InterPro"/>
</dbReference>
<accession>A0A6J7I690</accession>
<dbReference type="InterPro" id="IPR008181">
    <property type="entry name" value="dUTPase"/>
</dbReference>
<reference evidence="9" key="1">
    <citation type="submission" date="2020-05" db="EMBL/GenBank/DDBJ databases">
        <authorList>
            <person name="Chiriac C."/>
            <person name="Salcher M."/>
            <person name="Ghai R."/>
            <person name="Kavagutti S V."/>
        </authorList>
    </citation>
    <scope>NUCLEOTIDE SEQUENCE</scope>
</reference>
<dbReference type="NCBIfam" id="TIGR00576">
    <property type="entry name" value="dut"/>
    <property type="match status" value="1"/>
</dbReference>
<keyword evidence="6" id="KW-0460">Magnesium</keyword>
<dbReference type="FunFam" id="2.70.40.10:FF:000008">
    <property type="entry name" value="Deoxyuridine 5'-triphosphate nucleotidohydrolase"/>
    <property type="match status" value="1"/>
</dbReference>
<dbReference type="SUPFAM" id="SSF51283">
    <property type="entry name" value="dUTPase-like"/>
    <property type="match status" value="1"/>
</dbReference>
<evidence type="ECO:0000256" key="5">
    <source>
        <dbReference type="ARBA" id="ARBA00022801"/>
    </source>
</evidence>
<comment type="similarity">
    <text evidence="2">Belongs to the dUTPase family.</text>
</comment>
<dbReference type="EC" id="3.6.1.23" evidence="3"/>
<dbReference type="GO" id="GO:0000287">
    <property type="term" value="F:magnesium ion binding"/>
    <property type="evidence" value="ECO:0007669"/>
    <property type="project" value="InterPro"/>
</dbReference>
<evidence type="ECO:0000256" key="4">
    <source>
        <dbReference type="ARBA" id="ARBA00022723"/>
    </source>
</evidence>
<evidence type="ECO:0000256" key="7">
    <source>
        <dbReference type="ARBA" id="ARBA00023080"/>
    </source>
</evidence>